<sequence>MSETEEMIRPATAHGPLPDDLRYFDPQIETLPRAELDRLQELRLLSMLQYIYDGNGLIREVWDAAGVKPSDITSLADFRARAPFIDKDMIRDYRDRNDDPCGGLRIADYRDIPHVGFTSGTTGDPTPVPNGKGSPTEAEILREFWQIGARGGDYVTYMMFTFRSGISRASFLNEAGFTPILSPHDPAMLPQMIDAIETYRPTILYMLSTPMMIGLEKYFETSGKDPRDVFRSVKGGVFGGEPMSPRFQKLAKDWGIEIFDYTSLGDVTGAMECRAHNGFHAWEDLALVENLDPDGNPVPDGEMGELVVTALTDPWAPLVRFRTADLVKFDRTPCSCGRTHLRFWTLGRAGDQTFIQGTPVLPRDIQAIVELFPETKSALFQIIRPQAQMDVLRLRVGYDGLTDSPDALAARIASKVTDMLGVPSAIELVPAEDLLKLGPPQKIPRVTKS</sequence>
<keyword evidence="2" id="KW-0436">Ligase</keyword>
<keyword evidence="3" id="KW-1185">Reference proteome</keyword>
<proteinExistence type="predicted"/>
<dbReference type="Proteomes" id="UP000052232">
    <property type="component" value="Unassembled WGS sequence"/>
</dbReference>
<dbReference type="GO" id="GO:0016874">
    <property type="term" value="F:ligase activity"/>
    <property type="evidence" value="ECO:0007669"/>
    <property type="project" value="UniProtKB-KW"/>
</dbReference>
<reference evidence="2 3" key="1">
    <citation type="journal article" date="2015" name="G3 (Bethesda)">
        <title>Insights into Ongoing Evolution of the Hexachlorocyclohexane Catabolic Pathway from Comparative Genomics of Ten Sphingomonadaceae Strains.</title>
        <authorList>
            <person name="Pearce S.L."/>
            <person name="Oakeshott J.G."/>
            <person name="Pandey G."/>
        </authorList>
    </citation>
    <scope>NUCLEOTIDE SEQUENCE [LARGE SCALE GENOMIC DNA]</scope>
    <source>
        <strain evidence="2 3">LL01</strain>
    </source>
</reference>
<dbReference type="RefSeq" id="WP_066608348.1">
    <property type="nucleotide sequence ID" value="NZ_KQ130436.1"/>
</dbReference>
<gene>
    <name evidence="2" type="ORF">V473_19970</name>
</gene>
<dbReference type="PATRIC" id="fig|1420583.3.peg.3800"/>
<dbReference type="PANTHER" id="PTHR43845:SF1">
    <property type="entry name" value="BLR5969 PROTEIN"/>
    <property type="match status" value="1"/>
</dbReference>
<protein>
    <submittedName>
        <fullName evidence="2">Phenylacetate--CoA ligase</fullName>
    </submittedName>
</protein>
<dbReference type="InterPro" id="IPR000873">
    <property type="entry name" value="AMP-dep_synth/lig_dom"/>
</dbReference>
<dbReference type="EMBL" id="JACT01000005">
    <property type="protein sequence ID" value="KMS53247.1"/>
    <property type="molecule type" value="Genomic_DNA"/>
</dbReference>
<dbReference type="Pfam" id="PF00501">
    <property type="entry name" value="AMP-binding"/>
    <property type="match status" value="1"/>
</dbReference>
<accession>A0A0J7XNJ5</accession>
<organism evidence="2 3">
    <name type="scientific">Sphingobium cupriresistens LL01</name>
    <dbReference type="NCBI Taxonomy" id="1420583"/>
    <lineage>
        <taxon>Bacteria</taxon>
        <taxon>Pseudomonadati</taxon>
        <taxon>Pseudomonadota</taxon>
        <taxon>Alphaproteobacteria</taxon>
        <taxon>Sphingomonadales</taxon>
        <taxon>Sphingomonadaceae</taxon>
        <taxon>Sphingobium</taxon>
    </lineage>
</organism>
<comment type="caution">
    <text evidence="2">The sequence shown here is derived from an EMBL/GenBank/DDBJ whole genome shotgun (WGS) entry which is preliminary data.</text>
</comment>
<dbReference type="AlphaFoldDB" id="A0A0J7XNJ5"/>
<evidence type="ECO:0000313" key="2">
    <source>
        <dbReference type="EMBL" id="KMS53247.1"/>
    </source>
</evidence>
<evidence type="ECO:0000313" key="3">
    <source>
        <dbReference type="Proteomes" id="UP000052232"/>
    </source>
</evidence>
<dbReference type="InterPro" id="IPR042099">
    <property type="entry name" value="ANL_N_sf"/>
</dbReference>
<dbReference type="SUPFAM" id="SSF56801">
    <property type="entry name" value="Acetyl-CoA synthetase-like"/>
    <property type="match status" value="1"/>
</dbReference>
<dbReference type="Gene3D" id="3.30.300.30">
    <property type="match status" value="1"/>
</dbReference>
<dbReference type="STRING" id="1420583.V473_19970"/>
<dbReference type="Gene3D" id="3.40.50.12780">
    <property type="entry name" value="N-terminal domain of ligase-like"/>
    <property type="match status" value="1"/>
</dbReference>
<dbReference type="PANTHER" id="PTHR43845">
    <property type="entry name" value="BLR5969 PROTEIN"/>
    <property type="match status" value="1"/>
</dbReference>
<feature type="domain" description="AMP-dependent synthetase/ligase" evidence="1">
    <location>
        <begin position="110"/>
        <end position="308"/>
    </location>
</feature>
<name>A0A0J7XNJ5_9SPHN</name>
<dbReference type="InterPro" id="IPR045851">
    <property type="entry name" value="AMP-bd_C_sf"/>
</dbReference>
<evidence type="ECO:0000259" key="1">
    <source>
        <dbReference type="Pfam" id="PF00501"/>
    </source>
</evidence>